<name>A0A6J4K425_9BACT</name>
<feature type="compositionally biased region" description="Gly residues" evidence="1">
    <location>
        <begin position="620"/>
        <end position="631"/>
    </location>
</feature>
<feature type="compositionally biased region" description="Basic and acidic residues" evidence="1">
    <location>
        <begin position="395"/>
        <end position="417"/>
    </location>
</feature>
<feature type="compositionally biased region" description="Low complexity" evidence="1">
    <location>
        <begin position="95"/>
        <end position="104"/>
    </location>
</feature>
<organism evidence="2">
    <name type="scientific">uncultured Gemmatimonadota bacterium</name>
    <dbReference type="NCBI Taxonomy" id="203437"/>
    <lineage>
        <taxon>Bacteria</taxon>
        <taxon>Pseudomonadati</taxon>
        <taxon>Gemmatimonadota</taxon>
        <taxon>environmental samples</taxon>
    </lineage>
</organism>
<feature type="region of interest" description="Disordered" evidence="1">
    <location>
        <begin position="1"/>
        <end position="231"/>
    </location>
</feature>
<feature type="compositionally biased region" description="Basic and acidic residues" evidence="1">
    <location>
        <begin position="443"/>
        <end position="460"/>
    </location>
</feature>
<reference evidence="2" key="1">
    <citation type="submission" date="2020-02" db="EMBL/GenBank/DDBJ databases">
        <authorList>
            <person name="Meier V. D."/>
        </authorList>
    </citation>
    <scope>NUCLEOTIDE SEQUENCE</scope>
    <source>
        <strain evidence="2">AVDCRST_MAG89</strain>
    </source>
</reference>
<feature type="compositionally biased region" description="Basic residues" evidence="1">
    <location>
        <begin position="568"/>
        <end position="597"/>
    </location>
</feature>
<feature type="compositionally biased region" description="Basic residues" evidence="1">
    <location>
        <begin position="639"/>
        <end position="652"/>
    </location>
</feature>
<feature type="compositionally biased region" description="Gly residues" evidence="1">
    <location>
        <begin position="466"/>
        <end position="480"/>
    </location>
</feature>
<accession>A0A6J4K425</accession>
<feature type="compositionally biased region" description="Basic and acidic residues" evidence="1">
    <location>
        <begin position="364"/>
        <end position="379"/>
    </location>
</feature>
<feature type="compositionally biased region" description="Basic residues" evidence="1">
    <location>
        <begin position="544"/>
        <end position="553"/>
    </location>
</feature>
<feature type="compositionally biased region" description="Basic and acidic residues" evidence="1">
    <location>
        <begin position="496"/>
        <end position="508"/>
    </location>
</feature>
<feature type="compositionally biased region" description="Low complexity" evidence="1">
    <location>
        <begin position="293"/>
        <end position="308"/>
    </location>
</feature>
<feature type="non-terminal residue" evidence="2">
    <location>
        <position position="708"/>
    </location>
</feature>
<feature type="compositionally biased region" description="Low complexity" evidence="1">
    <location>
        <begin position="481"/>
        <end position="494"/>
    </location>
</feature>
<evidence type="ECO:0000313" key="2">
    <source>
        <dbReference type="EMBL" id="CAA9294857.1"/>
    </source>
</evidence>
<feature type="compositionally biased region" description="Basic residues" evidence="1">
    <location>
        <begin position="676"/>
        <end position="699"/>
    </location>
</feature>
<feature type="compositionally biased region" description="Basic residues" evidence="1">
    <location>
        <begin position="276"/>
        <end position="292"/>
    </location>
</feature>
<protein>
    <submittedName>
        <fullName evidence="2">Uncharacterized protein</fullName>
    </submittedName>
</protein>
<feature type="non-terminal residue" evidence="2">
    <location>
        <position position="1"/>
    </location>
</feature>
<dbReference type="AlphaFoldDB" id="A0A6J4K425"/>
<dbReference type="EMBL" id="CADCTV010000014">
    <property type="protein sequence ID" value="CAA9294857.1"/>
    <property type="molecule type" value="Genomic_DNA"/>
</dbReference>
<feature type="region of interest" description="Disordered" evidence="1">
    <location>
        <begin position="265"/>
        <end position="708"/>
    </location>
</feature>
<feature type="compositionally biased region" description="Low complexity" evidence="1">
    <location>
        <begin position="419"/>
        <end position="437"/>
    </location>
</feature>
<gene>
    <name evidence="2" type="ORF">AVDCRST_MAG89-61</name>
</gene>
<feature type="compositionally biased region" description="Low complexity" evidence="1">
    <location>
        <begin position="509"/>
        <end position="524"/>
    </location>
</feature>
<evidence type="ECO:0000256" key="1">
    <source>
        <dbReference type="SAM" id="MobiDB-lite"/>
    </source>
</evidence>
<feature type="compositionally biased region" description="Basic and acidic residues" evidence="1">
    <location>
        <begin position="76"/>
        <end position="93"/>
    </location>
</feature>
<sequence length="708" mass="76949">ALRSRSRPPPLCPTRRRAGRRLPRPASPRAGEAGPGAPRGGRHAHHRLPGDGAGAHLRAHVGDGDREAPLPAGDGVAHRLEPRHGARGGDRRARGAPVRARGSRTTLARQHRLLGHGDRLRPGRSGDAPALRLHRDPKSAGGGERGALPLLQRRQPLHSPSQRAGRAHPGAEDRRAPRRSAPHQRLLLAGFGDARRGARGLPPEPPLQQHEAGRQRHRSRGGRGAGLRGDRLWAVGPSLVAAAQRVRARRGALLRTPLSPLVRAHLRGLPGDGRHAGRRPHPPERARRRGRHAAAVPQGNHGQHQPQQRRAERLELGGRVGPAGCPHGGRRHREERQRGGRQHRRAEVRPGAGPEPRPGYGPGERPRLSVRDLRREGGRRQRAGAAHPRRPGARPADDPLEHRPARRAAAEHGDDPLQPRGGALAGRAGQPAAGARGAARRAARGDDGGDRRSPRRDPLHGHAAHRGGGVPRAGGGGGGRAALLARQLRQRPPAGARRERLLPRDGRRAAPVARGHAAPALGRAPLRRAPEGRACPHRREPARRVRRRLRRARERAGRDARPGGRHPPPPRRPRRRPRAPAHPRRAGASRRDGRRHLWAPAPAAGRGGADRGRCGLRRVAGGGHGLRGGAGAAPLADRRRNHRARPRRRLHARRDALARPRRAHPRRPHDAPLPLWRRRLGRRQRRPFGRASAARRRPGRVAPRQPGA</sequence>
<feature type="compositionally biased region" description="Basic residues" evidence="1">
    <location>
        <begin position="14"/>
        <end position="23"/>
    </location>
</feature>
<proteinExistence type="predicted"/>